<keyword evidence="6" id="KW-0732">Signal</keyword>
<dbReference type="EMBL" id="CP003418">
    <property type="protein sequence ID" value="AFH48595.1"/>
    <property type="molecule type" value="Genomic_DNA"/>
</dbReference>
<proteinExistence type="predicted"/>
<evidence type="ECO:0000256" key="5">
    <source>
        <dbReference type="ARBA" id="ARBA00023273"/>
    </source>
</evidence>
<dbReference type="InterPro" id="IPR036439">
    <property type="entry name" value="Dockerin_dom_sf"/>
</dbReference>
<dbReference type="InterPro" id="IPR031549">
    <property type="entry name" value="ASH"/>
</dbReference>
<dbReference type="Gene3D" id="1.10.1330.10">
    <property type="entry name" value="Dockerin domain"/>
    <property type="match status" value="1"/>
</dbReference>
<evidence type="ECO:0000256" key="1">
    <source>
        <dbReference type="ARBA" id="ARBA00004138"/>
    </source>
</evidence>
<dbReference type="eggNOG" id="COG1470">
    <property type="taxonomic scope" value="Bacteria"/>
</dbReference>
<dbReference type="PROSITE" id="PS51766">
    <property type="entry name" value="DOCKERIN"/>
    <property type="match status" value="1"/>
</dbReference>
<dbReference type="GO" id="GO:0005737">
    <property type="term" value="C:cytoplasm"/>
    <property type="evidence" value="ECO:0007669"/>
    <property type="project" value="UniProtKB-SubCell"/>
</dbReference>
<dbReference type="Pfam" id="PF13860">
    <property type="entry name" value="FlgD_ig"/>
    <property type="match status" value="1"/>
</dbReference>
<dbReference type="EMBL" id="CP003418">
    <property type="protein sequence ID" value="AFH49533.1"/>
    <property type="molecule type" value="Genomic_DNA"/>
</dbReference>
<dbReference type="PROSITE" id="PS00018">
    <property type="entry name" value="EF_HAND_1"/>
    <property type="match status" value="1"/>
</dbReference>
<evidence type="ECO:0000313" key="11">
    <source>
        <dbReference type="Proteomes" id="UP000007394"/>
    </source>
</evidence>
<dbReference type="Pfam" id="PF22544">
    <property type="entry name" value="HYDIN_VesB_CFA65-like_Ig"/>
    <property type="match status" value="1"/>
</dbReference>
<keyword evidence="3" id="KW-0963">Cytoplasm</keyword>
<dbReference type="eggNOG" id="COG2911">
    <property type="taxonomic scope" value="Bacteria"/>
</dbReference>
<dbReference type="InterPro" id="IPR053879">
    <property type="entry name" value="HYDIN_VesB_CFA65-like_Ig"/>
</dbReference>
<organism evidence="10 11">
    <name type="scientific">Ignavibacterium album (strain DSM 19864 / JCM 16511 / NBRC 101810 / Mat9-16)</name>
    <dbReference type="NCBI Taxonomy" id="945713"/>
    <lineage>
        <taxon>Bacteria</taxon>
        <taxon>Pseudomonadati</taxon>
        <taxon>Ignavibacteriota</taxon>
        <taxon>Ignavibacteria</taxon>
        <taxon>Ignavibacteriales</taxon>
        <taxon>Ignavibacteriaceae</taxon>
        <taxon>Ignavibacterium</taxon>
    </lineage>
</organism>
<dbReference type="InterPro" id="IPR033305">
    <property type="entry name" value="Hydin-like"/>
</dbReference>
<feature type="signal peptide" evidence="6">
    <location>
        <begin position="1"/>
        <end position="20"/>
    </location>
</feature>
<dbReference type="KEGG" id="ial:IALB_1826"/>
<dbReference type="RefSeq" id="WP_014559751.1">
    <property type="nucleotide sequence ID" value="NC_017464.1"/>
</dbReference>
<evidence type="ECO:0000256" key="3">
    <source>
        <dbReference type="ARBA" id="ARBA00022490"/>
    </source>
</evidence>
<evidence type="ECO:0000259" key="7">
    <source>
        <dbReference type="PROSITE" id="PS51766"/>
    </source>
</evidence>
<reference evidence="10 11" key="1">
    <citation type="journal article" date="2012" name="Front. Microbiol.">
        <title>Complete genome of Ignavibacterium album, a metabolically versatile, flagellated, facultative anaerobe from the phylum Chlorobi.</title>
        <authorList>
            <person name="Liu Z."/>
            <person name="Frigaard N.-U."/>
            <person name="Vogl K."/>
            <person name="Iino T."/>
            <person name="Ohkuma M."/>
            <person name="Overmann J."/>
            <person name="Bryant D.A."/>
        </authorList>
    </citation>
    <scope>NUCLEOTIDE SEQUENCE [LARGE SCALE GENOMIC DNA]</scope>
    <source>
        <strain evidence="11">DSM 19864 / JCM 16511 / NBRC 101810 / Mat9-16</strain>
        <strain evidence="10">JCM 16511</strain>
    </source>
</reference>
<dbReference type="PROSITE" id="PS50194">
    <property type="entry name" value="FILAMIN_REPEAT"/>
    <property type="match status" value="1"/>
</dbReference>
<dbReference type="SUPFAM" id="SSF63446">
    <property type="entry name" value="Type I dockerin domain"/>
    <property type="match status" value="1"/>
</dbReference>
<dbReference type="Pfam" id="PF15780">
    <property type="entry name" value="ASH"/>
    <property type="match status" value="1"/>
</dbReference>
<dbReference type="EMBL" id="CP003418">
    <property type="protein sequence ID" value="AFH50723.1"/>
    <property type="molecule type" value="Genomic_DNA"/>
</dbReference>
<dbReference type="InterPro" id="IPR025965">
    <property type="entry name" value="FlgD/Vpr_Ig-like"/>
</dbReference>
<feature type="domain" description="Dockerin" evidence="7">
    <location>
        <begin position="542"/>
        <end position="618"/>
    </location>
</feature>
<dbReference type="NCBIfam" id="TIGR04183">
    <property type="entry name" value="Por_Secre_tail"/>
    <property type="match status" value="1"/>
</dbReference>
<keyword evidence="5" id="KW-0966">Cell projection</keyword>
<dbReference type="KEGG" id="ial:IALB_3020"/>
<dbReference type="GO" id="GO:0000272">
    <property type="term" value="P:polysaccharide catabolic process"/>
    <property type="evidence" value="ECO:0007669"/>
    <property type="project" value="InterPro"/>
</dbReference>
<dbReference type="InterPro" id="IPR013783">
    <property type="entry name" value="Ig-like_fold"/>
</dbReference>
<evidence type="ECO:0000256" key="6">
    <source>
        <dbReference type="SAM" id="SignalP"/>
    </source>
</evidence>
<dbReference type="PANTHER" id="PTHR23053">
    <property type="entry name" value="DLEC1 DELETED IN LUNG AND ESOPHAGEAL CANCER 1"/>
    <property type="match status" value="1"/>
</dbReference>
<accession>I0AP16</accession>
<dbReference type="InterPro" id="IPR026444">
    <property type="entry name" value="Secre_tail"/>
</dbReference>
<dbReference type="CDD" id="cd14256">
    <property type="entry name" value="Dockerin_I"/>
    <property type="match status" value="1"/>
</dbReference>
<dbReference type="NCBIfam" id="NF012200">
    <property type="entry name" value="choice_anch_D"/>
    <property type="match status" value="2"/>
</dbReference>
<gene>
    <name evidence="8" type="ordered locus">IALB_0883</name>
    <name evidence="9" type="ordered locus">IALB_1826</name>
    <name evidence="10" type="ordered locus">IALB_3020</name>
</gene>
<dbReference type="AlphaFoldDB" id="I0AP16"/>
<dbReference type="HOGENOM" id="CLU_334585_0_0_10"/>
<evidence type="ECO:0000256" key="2">
    <source>
        <dbReference type="ARBA" id="ARBA00004496"/>
    </source>
</evidence>
<dbReference type="Gene3D" id="2.60.40.4070">
    <property type="match status" value="1"/>
</dbReference>
<sequence length="853" mass="91109">MRKLFSILSLVVLLVGVAAAQPEIDIPMTFGDGVALNNQIRFGLGLTMTNGIDFPWESDLPPFPPAGAFEARFDLTPYAGSALSSYQDYRPAASFPFSGTVEHRIIWQLGDGNTGFYIGYNLPPEATILIKDELGGIVFNSGTLSGSGTYHITAPLTSARMTVTYTNIGNVPAPGFSLSPASLNFGPVAVGSSSAAQTVTVTNSGTLPLSITNITSDNAQFTFTSAALPITVPAGGNTTVDVTFTPSSLGNQSGNIIFTHNAPGSPTSLPVQGVGADAGPTFAVSPASVNFGNVSVGNTVTANVTVTNNGLTNPLVISSAVAAPGDFSVSPASATVPPLGSQVFTVSFTPSAGGTINGTLTFTHNASGSPSTVNLTGNGVAVFGLIFAQDTVYNLEDSSYTETMQLKSLSAKAQALQFRILVNKSAGDNIFLTFQNIQKGSDVSDPSWVLQYNVFRGPLTSNGASVDSIYVLLYNLNQNGGLNPGDYNDLFKVKYRVADLPALVDTARSTFKITNAEASTYQGFPINITPSRNTLTVLATNRVRSYGDVNGDGFIDILDLIDVVDHIVGRDSLDAAEFARADIAPWTIGAPDPTPDGFVNVQDLSVIQNIILTGFYPSGVQVNNKPEVQNNYLAKSNGDEEAKLILYLNKNGIAMHLDSKVAIRGAQIHFGQLPDNPGNVNMESELGGGYYFHQVDLLRVLMYDQAGQKYIEEGRHYLGNIPFTIQRPQDISIDKLILVSLDKRKLTNIKVEIIYGDAPLPYDYELFQNFPNPFNPSTSVMFTVPKNGLVTIKVYDMLGQEVATLVNEVVDRGVYTVNWDGLTNQGSYVASGNYIYRMVAGDFVKSRKMMLIK</sequence>
<name>I0AP16_IGNAJ</name>
<evidence type="ECO:0000256" key="4">
    <source>
        <dbReference type="ARBA" id="ARBA00023069"/>
    </source>
</evidence>
<feature type="chain" id="PRO_5007667501" evidence="6">
    <location>
        <begin position="21"/>
        <end position="853"/>
    </location>
</feature>
<dbReference type="OrthoDB" id="1523755at2"/>
<dbReference type="InterPro" id="IPR018247">
    <property type="entry name" value="EF_Hand_1_Ca_BS"/>
</dbReference>
<comment type="subcellular location">
    <subcellularLocation>
        <location evidence="1">Cell projection</location>
        <location evidence="1">Cilium</location>
    </subcellularLocation>
    <subcellularLocation>
        <location evidence="2">Cytoplasm</location>
    </subcellularLocation>
</comment>
<dbReference type="Proteomes" id="UP000007394">
    <property type="component" value="Chromosome"/>
</dbReference>
<evidence type="ECO:0000313" key="10">
    <source>
        <dbReference type="EMBL" id="AFH50723.1"/>
    </source>
</evidence>
<keyword evidence="4" id="KW-0969">Cilium</keyword>
<dbReference type="InterPro" id="IPR017868">
    <property type="entry name" value="Filamin/ABP280_repeat-like"/>
</dbReference>
<dbReference type="InterPro" id="IPR016134">
    <property type="entry name" value="Dockerin_dom"/>
</dbReference>
<dbReference type="KEGG" id="ial:IALB_0883"/>
<dbReference type="Gene3D" id="2.60.40.10">
    <property type="entry name" value="Immunoglobulins"/>
    <property type="match status" value="2"/>
</dbReference>
<dbReference type="STRING" id="945713.IALB_0883"/>
<evidence type="ECO:0000313" key="9">
    <source>
        <dbReference type="EMBL" id="AFH49533.1"/>
    </source>
</evidence>
<protein>
    <submittedName>
        <fullName evidence="8">Coagulation factor protein</fullName>
    </submittedName>
</protein>
<dbReference type="PANTHER" id="PTHR23053:SF0">
    <property type="entry name" value="HYDROCEPHALUS-INDUCING PROTEIN HOMOLOG"/>
    <property type="match status" value="1"/>
</dbReference>
<keyword evidence="11" id="KW-1185">Reference proteome</keyword>
<evidence type="ECO:0000313" key="8">
    <source>
        <dbReference type="EMBL" id="AFH48595.1"/>
    </source>
</evidence>